<feature type="transmembrane region" description="Helical" evidence="1">
    <location>
        <begin position="20"/>
        <end position="41"/>
    </location>
</feature>
<comment type="caution">
    <text evidence="2">The sequence shown here is derived from an EMBL/GenBank/DDBJ whole genome shotgun (WGS) entry which is preliminary data.</text>
</comment>
<evidence type="ECO:0000256" key="1">
    <source>
        <dbReference type="SAM" id="Phobius"/>
    </source>
</evidence>
<keyword evidence="3" id="KW-1185">Reference proteome</keyword>
<dbReference type="Proteomes" id="UP001589609">
    <property type="component" value="Unassembled WGS sequence"/>
</dbReference>
<dbReference type="RefSeq" id="WP_379950821.1">
    <property type="nucleotide sequence ID" value="NZ_JBHMAF010000150.1"/>
</dbReference>
<gene>
    <name evidence="2" type="ORF">ACFFMS_19515</name>
</gene>
<reference evidence="2 3" key="1">
    <citation type="submission" date="2024-09" db="EMBL/GenBank/DDBJ databases">
        <authorList>
            <person name="Sun Q."/>
            <person name="Mori K."/>
        </authorList>
    </citation>
    <scope>NUCLEOTIDE SEQUENCE [LARGE SCALE GENOMIC DNA]</scope>
    <source>
        <strain evidence="2 3">JCM 11201</strain>
    </source>
</reference>
<evidence type="ECO:0000313" key="3">
    <source>
        <dbReference type="Proteomes" id="UP001589609"/>
    </source>
</evidence>
<evidence type="ECO:0000313" key="2">
    <source>
        <dbReference type="EMBL" id="MFB9760513.1"/>
    </source>
</evidence>
<keyword evidence="1" id="KW-0472">Membrane</keyword>
<sequence length="48" mass="5049">MSDGGVTCGTDCEHGHSKGLTLMLVLFILLIIIGIGVAWFGGHDDNSF</sequence>
<dbReference type="EMBL" id="JBHMAF010000150">
    <property type="protein sequence ID" value="MFB9760513.1"/>
    <property type="molecule type" value="Genomic_DNA"/>
</dbReference>
<accession>A0ABV5WJC1</accession>
<protein>
    <submittedName>
        <fullName evidence="2">Sporulation protein YjcZ</fullName>
    </submittedName>
</protein>
<keyword evidence="1" id="KW-0812">Transmembrane</keyword>
<proteinExistence type="predicted"/>
<organism evidence="2 3">
    <name type="scientific">Ectobacillus funiculus</name>
    <dbReference type="NCBI Taxonomy" id="137993"/>
    <lineage>
        <taxon>Bacteria</taxon>
        <taxon>Bacillati</taxon>
        <taxon>Bacillota</taxon>
        <taxon>Bacilli</taxon>
        <taxon>Bacillales</taxon>
        <taxon>Bacillaceae</taxon>
        <taxon>Ectobacillus</taxon>
    </lineage>
</organism>
<keyword evidence="1" id="KW-1133">Transmembrane helix</keyword>
<name>A0ABV5WJC1_9BACI</name>